<dbReference type="FunFam" id="1.10.472.80:FF:000011">
    <property type="entry name" value="TBC1 domain family member 30"/>
    <property type="match status" value="1"/>
</dbReference>
<evidence type="ECO:0000313" key="4">
    <source>
        <dbReference type="EMBL" id="KAK6175337.1"/>
    </source>
</evidence>
<dbReference type="PANTHER" id="PTHR13399:SF4">
    <property type="entry name" value="TBC1 DOMAIN FAMILY MEMBER 30"/>
    <property type="match status" value="1"/>
</dbReference>
<dbReference type="AlphaFoldDB" id="A0AAN8JCC7"/>
<feature type="region of interest" description="Disordered" evidence="2">
    <location>
        <begin position="674"/>
        <end position="727"/>
    </location>
</feature>
<sequence>MRFSIEPLQSDNAFDQWKDAMKAVARLPMGIPGDFRKKVWLSLADNHIKDLRIDWEKTVRFAFNEKSNPDDNKLGLQIVKDLHRTGCTSFSGHDNEEDRAVLKRVLLAYARWNKRVGYCQGFNIIAALLLDVMDRKEDDALKVMVYLIDHVLPESYFANNLRALSVDMAVFRDLLRMTLPGLAKHLDYLQHAAQDQTTGACYEPPLTNVFTMQWFLTLFATCLPKNIVLRVMDSILLEGSEILLRTALTIWGKLARRIMNVPSADEFYTLMGDLSAEMMQGNLFNVDSFIKSIYSIAPFPFPNLIDLREKYTYNIRPFTNTANGNKKQSRATKNVLYSDDDELDEDDIEAISCFPGMEGQSGTEADISSVGPGAFGASVDSQGHRIPYMERMSTDIHALKKQYETLRLRQRQAHIIIAGASVRKTPKPKAVVFVPKIETPTAMNHLFIGKLPSGGKNRIIADGPTIAPISTRSSLLSKQVYAVTKAENRHRRDSSRNNSVNSNSDTLSSAASVETVQDTSKTDNSPISEKVEESSKTTESETSQCITKDENSLSNTETKKDWSTVSLHTVGLDNSDSDSVKSEDEVRSCSVDTNEESTAEHKPTEEVIKINSGDRSKSYKDLRSNQSEMALENGGANGLILSSDVPYRKSKHTMMLQSYTRSVNMVEGDSYVTKYSHSSNNSTRKNSSHVPSTSQHPTPDSGSDTSLSPSYKSKPFNPFPTKHINQNRAKTGLKLGLYSASTLSQLDNKFKKKTLS</sequence>
<dbReference type="InterPro" id="IPR032738">
    <property type="entry name" value="Tbc1d30_C"/>
</dbReference>
<comment type="caution">
    <text evidence="4">The sequence shown here is derived from an EMBL/GenBank/DDBJ whole genome shotgun (WGS) entry which is preliminary data.</text>
</comment>
<feature type="domain" description="Rab-GAP TBC" evidence="3">
    <location>
        <begin position="30"/>
        <end position="239"/>
    </location>
</feature>
<proteinExistence type="predicted"/>
<evidence type="ECO:0000259" key="3">
    <source>
        <dbReference type="PROSITE" id="PS50086"/>
    </source>
</evidence>
<dbReference type="GO" id="GO:0005783">
    <property type="term" value="C:endoplasmic reticulum"/>
    <property type="evidence" value="ECO:0007669"/>
    <property type="project" value="TreeGrafter"/>
</dbReference>
<dbReference type="Proteomes" id="UP001347796">
    <property type="component" value="Unassembled WGS sequence"/>
</dbReference>
<feature type="compositionally biased region" description="Basic and acidic residues" evidence="2">
    <location>
        <begin position="529"/>
        <end position="539"/>
    </location>
</feature>
<feature type="compositionally biased region" description="Basic and acidic residues" evidence="2">
    <location>
        <begin position="547"/>
        <end position="562"/>
    </location>
</feature>
<feature type="compositionally biased region" description="Basic and acidic residues" evidence="2">
    <location>
        <begin position="578"/>
        <end position="587"/>
    </location>
</feature>
<name>A0AAN8JCC7_PATCE</name>
<feature type="region of interest" description="Disordered" evidence="2">
    <location>
        <begin position="484"/>
        <end position="603"/>
    </location>
</feature>
<evidence type="ECO:0000256" key="1">
    <source>
        <dbReference type="ARBA" id="ARBA00067508"/>
    </source>
</evidence>
<reference evidence="4 5" key="1">
    <citation type="submission" date="2024-01" db="EMBL/GenBank/DDBJ databases">
        <title>The genome of the rayed Mediterranean limpet Patella caerulea (Linnaeus, 1758).</title>
        <authorList>
            <person name="Anh-Thu Weber A."/>
            <person name="Halstead-Nussloch G."/>
        </authorList>
    </citation>
    <scope>NUCLEOTIDE SEQUENCE [LARGE SCALE GENOMIC DNA]</scope>
    <source>
        <strain evidence="4">AATW-2023a</strain>
        <tissue evidence="4">Whole specimen</tissue>
    </source>
</reference>
<dbReference type="EMBL" id="JAZGQO010000010">
    <property type="protein sequence ID" value="KAK6175337.1"/>
    <property type="molecule type" value="Genomic_DNA"/>
</dbReference>
<organism evidence="4 5">
    <name type="scientific">Patella caerulea</name>
    <name type="common">Rayed Mediterranean limpet</name>
    <dbReference type="NCBI Taxonomy" id="87958"/>
    <lineage>
        <taxon>Eukaryota</taxon>
        <taxon>Metazoa</taxon>
        <taxon>Spiralia</taxon>
        <taxon>Lophotrochozoa</taxon>
        <taxon>Mollusca</taxon>
        <taxon>Gastropoda</taxon>
        <taxon>Patellogastropoda</taxon>
        <taxon>Patelloidea</taxon>
        <taxon>Patellidae</taxon>
        <taxon>Patella</taxon>
    </lineage>
</organism>
<evidence type="ECO:0000256" key="2">
    <source>
        <dbReference type="SAM" id="MobiDB-lite"/>
    </source>
</evidence>
<dbReference type="FunFam" id="1.10.8.270:FF:000009">
    <property type="entry name" value="TBC1 domain family member 30"/>
    <property type="match status" value="1"/>
</dbReference>
<feature type="compositionally biased region" description="Polar residues" evidence="2">
    <location>
        <begin position="505"/>
        <end position="527"/>
    </location>
</feature>
<protein>
    <recommendedName>
        <fullName evidence="1">TBC1 domain family member 30</fullName>
    </recommendedName>
</protein>
<accession>A0AAN8JCC7</accession>
<dbReference type="InterPro" id="IPR035969">
    <property type="entry name" value="Rab-GAP_TBC_sf"/>
</dbReference>
<feature type="compositionally biased region" description="Polar residues" evidence="2">
    <location>
        <begin position="674"/>
        <end position="711"/>
    </location>
</feature>
<dbReference type="InterPro" id="IPR000195">
    <property type="entry name" value="Rab-GAP-TBC_dom"/>
</dbReference>
<dbReference type="Gene3D" id="1.10.8.270">
    <property type="entry name" value="putative rabgap domain of human tbc1 domain family member 14 like domains"/>
    <property type="match status" value="1"/>
</dbReference>
<gene>
    <name evidence="4" type="ORF">SNE40_013824</name>
</gene>
<dbReference type="Pfam" id="PF00566">
    <property type="entry name" value="RabGAP-TBC"/>
    <property type="match status" value="1"/>
</dbReference>
<dbReference type="Pfam" id="PF15733">
    <property type="entry name" value="DUF4682"/>
    <property type="match status" value="1"/>
</dbReference>
<evidence type="ECO:0000313" key="5">
    <source>
        <dbReference type="Proteomes" id="UP001347796"/>
    </source>
</evidence>
<keyword evidence="5" id="KW-1185">Reference proteome</keyword>
<dbReference type="PANTHER" id="PTHR13399">
    <property type="entry name" value="TRANSLOCON-ASSOCIATED PROTEIN TRAP , GAMMA SUBUNIT"/>
    <property type="match status" value="1"/>
</dbReference>
<dbReference type="SMART" id="SM00164">
    <property type="entry name" value="TBC"/>
    <property type="match status" value="1"/>
</dbReference>
<dbReference type="Gene3D" id="1.10.472.80">
    <property type="entry name" value="Ypt/Rab-GAP domain of gyp1p, domain 3"/>
    <property type="match status" value="1"/>
</dbReference>
<dbReference type="PROSITE" id="PS50086">
    <property type="entry name" value="TBC_RABGAP"/>
    <property type="match status" value="1"/>
</dbReference>
<dbReference type="SUPFAM" id="SSF47923">
    <property type="entry name" value="Ypt/Rab-GAP domain of gyp1p"/>
    <property type="match status" value="2"/>
</dbReference>